<dbReference type="EMBL" id="CM000833">
    <property type="protein sequence ID" value="EET03144.1"/>
    <property type="molecule type" value="Genomic_DNA"/>
</dbReference>
<organism evidence="2">
    <name type="scientific">Burkholderia pseudomallei 1710a</name>
    <dbReference type="NCBI Taxonomy" id="320371"/>
    <lineage>
        <taxon>Bacteria</taxon>
        <taxon>Pseudomonadati</taxon>
        <taxon>Pseudomonadota</taxon>
        <taxon>Betaproteobacteria</taxon>
        <taxon>Burkholderiales</taxon>
        <taxon>Burkholderiaceae</taxon>
        <taxon>Burkholderia</taxon>
        <taxon>pseudomallei group</taxon>
    </lineage>
</organism>
<protein>
    <recommendedName>
        <fullName evidence="3">Efflux transporter, RND family, MFP subunit</fullName>
    </recommendedName>
</protein>
<dbReference type="RefSeq" id="WP_004529974.1">
    <property type="nucleotide sequence ID" value="NZ_CM000833.1"/>
</dbReference>
<dbReference type="Pfam" id="PF11604">
    <property type="entry name" value="CusF_Ec"/>
    <property type="match status" value="1"/>
</dbReference>
<reference evidence="2" key="1">
    <citation type="submission" date="2009-05" db="EMBL/GenBank/DDBJ databases">
        <authorList>
            <person name="Harkins D.M."/>
            <person name="DeShazer D."/>
            <person name="Woods D.E."/>
            <person name="Brinkac L.M."/>
            <person name="Brown K.A."/>
            <person name="Hung G.C."/>
            <person name="Tuanyok A."/>
            <person name="Zhang B."/>
            <person name="Nierman W.C."/>
        </authorList>
    </citation>
    <scope>NUCLEOTIDE SEQUENCE [LARGE SCALE GENOMIC DNA]</scope>
    <source>
        <strain evidence="2">1710a</strain>
    </source>
</reference>
<evidence type="ECO:0000256" key="1">
    <source>
        <dbReference type="SAM" id="SignalP"/>
    </source>
</evidence>
<evidence type="ECO:0000313" key="2">
    <source>
        <dbReference type="EMBL" id="EET03144.1"/>
    </source>
</evidence>
<dbReference type="InterPro" id="IPR042230">
    <property type="entry name" value="CusF_sf"/>
</dbReference>
<feature type="signal peptide" evidence="1">
    <location>
        <begin position="1"/>
        <end position="22"/>
    </location>
</feature>
<evidence type="ECO:0008006" key="3">
    <source>
        <dbReference type="Google" id="ProtNLM"/>
    </source>
</evidence>
<keyword evidence="1" id="KW-0732">Signal</keyword>
<dbReference type="GeneID" id="93062574"/>
<dbReference type="Proteomes" id="UP000001812">
    <property type="component" value="Chromosome II"/>
</dbReference>
<proteinExistence type="predicted"/>
<sequence length="118" mass="11919">MKNVLATIAIGCALAVSNAAHAAGEMSGMSGMDMQGGAPQAGAAHVGMSHGEVKKVDTAAGKLTIKHGPLENLGMGAMTMVFKVKDPAMLSQVKAGDTIDFVADEVDGALTVVKLQKP</sequence>
<dbReference type="Gene3D" id="2.40.50.320">
    <property type="entry name" value="Copper binding periplasmic protein CusF"/>
    <property type="match status" value="1"/>
</dbReference>
<name>A0A0E1VSS2_BURPE</name>
<dbReference type="AlphaFoldDB" id="A0A0E1VSS2"/>
<dbReference type="HOGENOM" id="CLU_140852_0_0_4"/>
<dbReference type="InterPro" id="IPR021647">
    <property type="entry name" value="CusF_Ec"/>
</dbReference>
<feature type="chain" id="PRO_5002388020" description="Efflux transporter, RND family, MFP subunit" evidence="1">
    <location>
        <begin position="23"/>
        <end position="118"/>
    </location>
</feature>
<gene>
    <name evidence="2" type="ORF">BURPS1710A_A3120</name>
</gene>
<accession>A0A0E1VSS2</accession>